<sequence>MTTVRGRRTQRDTRPSRKQNLHPLGYNQSHVCGPGGHRQRLRPNPPFRFTSPIHPPLWEINLHQPSVVVRGFLLVNSVALHGDGCPICQSVEKDLIKLSTDLNCSLPNSQSDSEETKNCGGSQTYPPTAPIMLQHYPLYRVSDASCTGRDAAPPEERHLLFREKYDVLSKEASQRLLQWFKPRLILSGHTHSGCEVLHDNKYPEISVPSFSWRNRNNPSFILVRGTTESLCRDAESVILASFMEV</sequence>
<comment type="caution">
    <text evidence="7">The sequence shown here is derived from an EMBL/GenBank/DDBJ whole genome shotgun (WGS) entry which is preliminary data.</text>
</comment>
<name>A0ABU7DNX5_9TELE</name>
<keyword evidence="4" id="KW-0472">Membrane</keyword>
<reference evidence="7 8" key="1">
    <citation type="submission" date="2021-06" db="EMBL/GenBank/DDBJ databases">
        <authorList>
            <person name="Palmer J.M."/>
        </authorList>
    </citation>
    <scope>NUCLEOTIDE SEQUENCE [LARGE SCALE GENOMIC DNA]</scope>
    <source>
        <strain evidence="7 8">CL_MEX2019</strain>
        <tissue evidence="7">Muscle</tissue>
    </source>
</reference>
<keyword evidence="3" id="KW-0378">Hydrolase</keyword>
<dbReference type="PANTHER" id="PTHR13315">
    <property type="entry name" value="METALLO PHOSPHOESTERASE RELATED"/>
    <property type="match status" value="1"/>
</dbReference>
<dbReference type="PANTHER" id="PTHR13315:SF0">
    <property type="entry name" value="METALLOPHOSPHOESTERASE 1"/>
    <property type="match status" value="1"/>
</dbReference>
<evidence type="ECO:0000313" key="7">
    <source>
        <dbReference type="EMBL" id="MED6276136.1"/>
    </source>
</evidence>
<feature type="region of interest" description="Disordered" evidence="6">
    <location>
        <begin position="1"/>
        <end position="42"/>
    </location>
</feature>
<evidence type="ECO:0000256" key="5">
    <source>
        <dbReference type="ARBA" id="ARBA00023211"/>
    </source>
</evidence>
<keyword evidence="8" id="KW-1185">Reference proteome</keyword>
<evidence type="ECO:0000256" key="4">
    <source>
        <dbReference type="ARBA" id="ARBA00023136"/>
    </source>
</evidence>
<keyword evidence="5" id="KW-0464">Manganese</keyword>
<evidence type="ECO:0000256" key="2">
    <source>
        <dbReference type="ARBA" id="ARBA00022723"/>
    </source>
</evidence>
<organism evidence="7 8">
    <name type="scientific">Characodon lateralis</name>
    <dbReference type="NCBI Taxonomy" id="208331"/>
    <lineage>
        <taxon>Eukaryota</taxon>
        <taxon>Metazoa</taxon>
        <taxon>Chordata</taxon>
        <taxon>Craniata</taxon>
        <taxon>Vertebrata</taxon>
        <taxon>Euteleostomi</taxon>
        <taxon>Actinopterygii</taxon>
        <taxon>Neopterygii</taxon>
        <taxon>Teleostei</taxon>
        <taxon>Neoteleostei</taxon>
        <taxon>Acanthomorphata</taxon>
        <taxon>Ovalentaria</taxon>
        <taxon>Atherinomorphae</taxon>
        <taxon>Cyprinodontiformes</taxon>
        <taxon>Goodeidae</taxon>
        <taxon>Characodon</taxon>
    </lineage>
</organism>
<keyword evidence="2" id="KW-0479">Metal-binding</keyword>
<protein>
    <submittedName>
        <fullName evidence="7">Metallophosphoesterase 1</fullName>
    </submittedName>
</protein>
<evidence type="ECO:0000256" key="1">
    <source>
        <dbReference type="ARBA" id="ARBA00001936"/>
    </source>
</evidence>
<evidence type="ECO:0000313" key="8">
    <source>
        <dbReference type="Proteomes" id="UP001352852"/>
    </source>
</evidence>
<evidence type="ECO:0000256" key="6">
    <source>
        <dbReference type="SAM" id="MobiDB-lite"/>
    </source>
</evidence>
<dbReference type="EMBL" id="JAHUTJ010032799">
    <property type="protein sequence ID" value="MED6276136.1"/>
    <property type="molecule type" value="Genomic_DNA"/>
</dbReference>
<dbReference type="InterPro" id="IPR029052">
    <property type="entry name" value="Metallo-depent_PP-like"/>
</dbReference>
<evidence type="ECO:0000256" key="3">
    <source>
        <dbReference type="ARBA" id="ARBA00022801"/>
    </source>
</evidence>
<comment type="cofactor">
    <cofactor evidence="1">
        <name>Mn(2+)</name>
        <dbReference type="ChEBI" id="CHEBI:29035"/>
    </cofactor>
</comment>
<dbReference type="Proteomes" id="UP001352852">
    <property type="component" value="Unassembled WGS sequence"/>
</dbReference>
<proteinExistence type="predicted"/>
<accession>A0ABU7DNX5</accession>
<dbReference type="InterPro" id="IPR033308">
    <property type="entry name" value="PGAP5/Cdc1/Ted1"/>
</dbReference>
<dbReference type="SUPFAM" id="SSF56300">
    <property type="entry name" value="Metallo-dependent phosphatases"/>
    <property type="match status" value="1"/>
</dbReference>
<gene>
    <name evidence="7" type="primary">MPPE1</name>
    <name evidence="7" type="ORF">CHARACLAT_000248</name>
</gene>